<reference evidence="4" key="1">
    <citation type="submission" date="2009-07" db="EMBL/GenBank/DDBJ databases">
        <title>Complete genome sequence of Zobellia galactanivorans Dsij.</title>
        <authorList>
            <consortium name="Genoscope - CEA"/>
        </authorList>
    </citation>
    <scope>NUCLEOTIDE SEQUENCE [LARGE SCALE GENOMIC DNA]</scope>
    <source>
        <strain evidence="4">DSM 12802 / CCUG 47099 / CIP 106680 / NCIMB 13871 / Dsij</strain>
    </source>
</reference>
<proteinExistence type="predicted"/>
<dbReference type="PATRIC" id="fig|63186.3.peg.727"/>
<dbReference type="Proteomes" id="UP000008898">
    <property type="component" value="Chromosome"/>
</dbReference>
<dbReference type="AlphaFoldDB" id="G0L1X8"/>
<dbReference type="EMBL" id="FP476056">
    <property type="protein sequence ID" value="CAZ94803.1"/>
    <property type="molecule type" value="Genomic_DNA"/>
</dbReference>
<dbReference type="Pfam" id="PF12796">
    <property type="entry name" value="Ank_2"/>
    <property type="match status" value="1"/>
</dbReference>
<feature type="chain" id="PRO_5003402410" evidence="2">
    <location>
        <begin position="22"/>
        <end position="130"/>
    </location>
</feature>
<dbReference type="RefSeq" id="WP_013992115.1">
    <property type="nucleotide sequence ID" value="NC_015844.1"/>
</dbReference>
<sequence>MKKTVFTFAMACLVGSTALMANDNTTTNNAPAFEMYRTLEVNSFCKAIMQGDFDTVKKLIELGEDVNQKSLGMTPAIFAARYNRAEILELLIANGASLKIKSDKGYSIKKYAELSNAVDVLRVIDSAMGS</sequence>
<accession>G0L1X8</accession>
<dbReference type="SMART" id="SM00248">
    <property type="entry name" value="ANK"/>
    <property type="match status" value="2"/>
</dbReference>
<dbReference type="OrthoDB" id="1374157at2"/>
<reference evidence="3 4" key="2">
    <citation type="journal article" date="2012" name="Environ. Microbiol.">
        <title>Characterization of the first alginolytic operons in a marine bacterium: from their emergence in marine Flavobacteriia to their independent transfers to marine Proteobacteria and human gut Bacteroides.</title>
        <authorList>
            <person name="Thomas F."/>
            <person name="Barbeyron T."/>
            <person name="Tonon T."/>
            <person name="Genicot S."/>
            <person name="Czjzek M."/>
            <person name="Michel G."/>
        </authorList>
    </citation>
    <scope>NUCLEOTIDE SEQUENCE [LARGE SCALE GENOMIC DNA]</scope>
    <source>
        <strain evidence="4">DSM 12802 / CCUG 47099 / CIP 106680 / NCIMB 13871 / Dsij</strain>
    </source>
</reference>
<protein>
    <submittedName>
        <fullName evidence="3">Ankyrin repeats protein</fullName>
    </submittedName>
</protein>
<feature type="repeat" description="ANK" evidence="1">
    <location>
        <begin position="71"/>
        <end position="103"/>
    </location>
</feature>
<dbReference type="PROSITE" id="PS50297">
    <property type="entry name" value="ANK_REP_REGION"/>
    <property type="match status" value="1"/>
</dbReference>
<keyword evidence="2" id="KW-0732">Signal</keyword>
<name>G0L1X8_ZOBGA</name>
<dbReference type="SUPFAM" id="SSF48403">
    <property type="entry name" value="Ankyrin repeat"/>
    <property type="match status" value="1"/>
</dbReference>
<keyword evidence="1" id="KW-0040">ANK repeat</keyword>
<dbReference type="PROSITE" id="PS50088">
    <property type="entry name" value="ANK_REPEAT"/>
    <property type="match status" value="1"/>
</dbReference>
<feature type="signal peptide" evidence="2">
    <location>
        <begin position="1"/>
        <end position="21"/>
    </location>
</feature>
<evidence type="ECO:0000256" key="2">
    <source>
        <dbReference type="SAM" id="SignalP"/>
    </source>
</evidence>
<dbReference type="STRING" id="63186.ZOBELLIA_737"/>
<keyword evidence="4" id="KW-1185">Reference proteome</keyword>
<dbReference type="Gene3D" id="1.25.40.20">
    <property type="entry name" value="Ankyrin repeat-containing domain"/>
    <property type="match status" value="1"/>
</dbReference>
<evidence type="ECO:0000313" key="4">
    <source>
        <dbReference type="Proteomes" id="UP000008898"/>
    </source>
</evidence>
<dbReference type="InterPro" id="IPR036770">
    <property type="entry name" value="Ankyrin_rpt-contain_sf"/>
</dbReference>
<gene>
    <name evidence="3" type="ordered locus">zobellia_737</name>
</gene>
<dbReference type="KEGG" id="zga:ZOBELLIA_737"/>
<dbReference type="HOGENOM" id="CLU_000134_40_0_10"/>
<organism evidence="3 4">
    <name type="scientific">Zobellia galactanivorans (strain DSM 12802 / CCUG 47099 / CIP 106680 / NCIMB 13871 / Dsij)</name>
    <dbReference type="NCBI Taxonomy" id="63186"/>
    <lineage>
        <taxon>Bacteria</taxon>
        <taxon>Pseudomonadati</taxon>
        <taxon>Bacteroidota</taxon>
        <taxon>Flavobacteriia</taxon>
        <taxon>Flavobacteriales</taxon>
        <taxon>Flavobacteriaceae</taxon>
        <taxon>Zobellia</taxon>
    </lineage>
</organism>
<dbReference type="InterPro" id="IPR002110">
    <property type="entry name" value="Ankyrin_rpt"/>
</dbReference>
<evidence type="ECO:0000313" key="3">
    <source>
        <dbReference type="EMBL" id="CAZ94803.1"/>
    </source>
</evidence>
<evidence type="ECO:0000256" key="1">
    <source>
        <dbReference type="PROSITE-ProRule" id="PRU00023"/>
    </source>
</evidence>